<accession>A0ACC1T8L9</accession>
<evidence type="ECO:0000313" key="1">
    <source>
        <dbReference type="EMBL" id="KAJ3555617.1"/>
    </source>
</evidence>
<comment type="caution">
    <text evidence="1">The sequence shown here is derived from an EMBL/GenBank/DDBJ whole genome shotgun (WGS) entry which is preliminary data.</text>
</comment>
<keyword evidence="2" id="KW-1185">Reference proteome</keyword>
<name>A0ACC1T8L9_9APHY</name>
<dbReference type="EMBL" id="JANHOG010000314">
    <property type="protein sequence ID" value="KAJ3555617.1"/>
    <property type="molecule type" value="Genomic_DNA"/>
</dbReference>
<reference evidence="1" key="1">
    <citation type="submission" date="2022-07" db="EMBL/GenBank/DDBJ databases">
        <title>Genome Sequence of Phlebia brevispora.</title>
        <authorList>
            <person name="Buettner E."/>
        </authorList>
    </citation>
    <scope>NUCLEOTIDE SEQUENCE</scope>
    <source>
        <strain evidence="1">MPL23</strain>
    </source>
</reference>
<sequence>MTGSHNGILTVSVERLIGPPHIANLVLSVFFGVTIVQVHVYVKHMKRDNVFMRYLILLVWALNAFHFFLVSSTHYYYVIENFGHAALLRCTTWRASAASDLVVRGIFTYRLWKFSQNNITLVTFLDVFLILVHQLTIDLKLSPQSTIEIYSTVRHLFLANILGYGFCSSRRRCDRCHPVRIAEVSWEVWIEPVPLCPAVLDDLQHKYGCFDQHLCDLLLGLRERPSRVQFILFLTEVQYATMRSNYVYDAFYWMLPTLYFNALLATLNARKRLRESLEGQVISLPTIVISAPTIPPSVAAPAWHESFRHEIAEVPRVLPRQRPLSSFSLKFIDAAMDAIALAELGKGVSSPMLSGHVPSSTAFYNL</sequence>
<protein>
    <submittedName>
        <fullName evidence="1">Uncharacterized protein</fullName>
    </submittedName>
</protein>
<evidence type="ECO:0000313" key="2">
    <source>
        <dbReference type="Proteomes" id="UP001148662"/>
    </source>
</evidence>
<dbReference type="Proteomes" id="UP001148662">
    <property type="component" value="Unassembled WGS sequence"/>
</dbReference>
<organism evidence="1 2">
    <name type="scientific">Phlebia brevispora</name>
    <dbReference type="NCBI Taxonomy" id="194682"/>
    <lineage>
        <taxon>Eukaryota</taxon>
        <taxon>Fungi</taxon>
        <taxon>Dikarya</taxon>
        <taxon>Basidiomycota</taxon>
        <taxon>Agaricomycotina</taxon>
        <taxon>Agaricomycetes</taxon>
        <taxon>Polyporales</taxon>
        <taxon>Meruliaceae</taxon>
        <taxon>Phlebia</taxon>
    </lineage>
</organism>
<proteinExistence type="predicted"/>
<gene>
    <name evidence="1" type="ORF">NM688_g2478</name>
</gene>